<accession>A0A509JKF9</accession>
<dbReference type="Proteomes" id="UP000433532">
    <property type="component" value="Unassembled WGS sequence"/>
</dbReference>
<protein>
    <submittedName>
        <fullName evidence="1">Uncharacterized protein</fullName>
    </submittedName>
</protein>
<proteinExistence type="predicted"/>
<dbReference type="EMBL" id="WOAD01000004">
    <property type="protein sequence ID" value="MUI34757.1"/>
    <property type="molecule type" value="Genomic_DNA"/>
</dbReference>
<reference evidence="1 2" key="1">
    <citation type="submission" date="2019-11" db="EMBL/GenBank/DDBJ databases">
        <title>Genomes of ocular Pseudomonas aeruginosa isolates.</title>
        <authorList>
            <person name="Khan M."/>
            <person name="Rice S.A."/>
            <person name="Willcox M.D.P."/>
            <person name="Stapleton F."/>
        </authorList>
    </citation>
    <scope>NUCLEOTIDE SEQUENCE [LARGE SCALE GENOMIC DNA]</scope>
    <source>
        <strain evidence="1 2">PA221</strain>
    </source>
</reference>
<organism evidence="1 2">
    <name type="scientific">Pseudomonas aeruginosa</name>
    <dbReference type="NCBI Taxonomy" id="287"/>
    <lineage>
        <taxon>Bacteria</taxon>
        <taxon>Pseudomonadati</taxon>
        <taxon>Pseudomonadota</taxon>
        <taxon>Gammaproteobacteria</taxon>
        <taxon>Pseudomonadales</taxon>
        <taxon>Pseudomonadaceae</taxon>
        <taxon>Pseudomonas</taxon>
    </lineage>
</organism>
<evidence type="ECO:0000313" key="1">
    <source>
        <dbReference type="EMBL" id="MUI34757.1"/>
    </source>
</evidence>
<gene>
    <name evidence="1" type="ORF">GNQ48_07045</name>
</gene>
<name>A0A509JKF9_PSEAI</name>
<sequence length="105" mass="11675">MLETCRQHCCELLLAPAYDIVNTTAYIPQDVLALDVVGNKTLFASRQGLLEFAQVCDVARPTEVIRKQLQALERLLARSTELCEQAPHVVAAIRQCAVPFMQTFG</sequence>
<comment type="caution">
    <text evidence="1">The sequence shown here is derived from an EMBL/GenBank/DDBJ whole genome shotgun (WGS) entry which is preliminary data.</text>
</comment>
<dbReference type="AlphaFoldDB" id="A0A509JKF9"/>
<evidence type="ECO:0000313" key="2">
    <source>
        <dbReference type="Proteomes" id="UP000433532"/>
    </source>
</evidence>